<organism evidence="2 3">
    <name type="scientific">Hymenobacter cavernae</name>
    <dbReference type="NCBI Taxonomy" id="2044852"/>
    <lineage>
        <taxon>Bacteria</taxon>
        <taxon>Pseudomonadati</taxon>
        <taxon>Bacteroidota</taxon>
        <taxon>Cytophagia</taxon>
        <taxon>Cytophagales</taxon>
        <taxon>Hymenobacteraceae</taxon>
        <taxon>Hymenobacter</taxon>
    </lineage>
</organism>
<comment type="caution">
    <text evidence="2">The sequence shown here is derived from an EMBL/GenBank/DDBJ whole genome shotgun (WGS) entry which is preliminary data.</text>
</comment>
<keyword evidence="3" id="KW-1185">Reference proteome</keyword>
<name>A0ABQ1UJK8_9BACT</name>
<dbReference type="InterPro" id="IPR050834">
    <property type="entry name" value="Glycosyltransf_2"/>
</dbReference>
<dbReference type="SUPFAM" id="SSF53448">
    <property type="entry name" value="Nucleotide-diphospho-sugar transferases"/>
    <property type="match status" value="1"/>
</dbReference>
<sequence>MQGVSVVICCYNSALRLPETLRHLSKQIVSSSIRWEVLIVNNNSTDSTASVAQAEWKSYKLAIPLRIVDETKPGLSAAREKGIGEALYDYLLFCDDDNWLAEDYVNNVYGLLAGNATLAAVGGNNTGAYEVTPPAWMNFFGNSYAIGKQGNGEFEILEGTRYLVGAGMAFKREAYQAIKQKGFGFYLTDRIGNKVVGGGDVELCFIFKLAGYSIAYSANLNLQHYMPAGRITEAYLVKMWHQYSYSWLVFEAYKLLLTGSKIAVDEAYWKKVARQRLLEKAPFLLRYIKSKVKGDLIFYLPYEVELMYNVYLLRNTDKLMELINELRSKVGYE</sequence>
<dbReference type="InterPro" id="IPR001173">
    <property type="entry name" value="Glyco_trans_2-like"/>
</dbReference>
<dbReference type="RefSeq" id="WP_229755354.1">
    <property type="nucleotide sequence ID" value="NZ_BMHT01000006.1"/>
</dbReference>
<protein>
    <recommendedName>
        <fullName evidence="1">Glycosyltransferase 2-like domain-containing protein</fullName>
    </recommendedName>
</protein>
<dbReference type="EMBL" id="BMHT01000006">
    <property type="protein sequence ID" value="GGF20550.1"/>
    <property type="molecule type" value="Genomic_DNA"/>
</dbReference>
<dbReference type="Gene3D" id="3.90.550.10">
    <property type="entry name" value="Spore Coat Polysaccharide Biosynthesis Protein SpsA, Chain A"/>
    <property type="match status" value="1"/>
</dbReference>
<evidence type="ECO:0000259" key="1">
    <source>
        <dbReference type="Pfam" id="PF00535"/>
    </source>
</evidence>
<reference evidence="3" key="1">
    <citation type="journal article" date="2019" name="Int. J. Syst. Evol. Microbiol.">
        <title>The Global Catalogue of Microorganisms (GCM) 10K type strain sequencing project: providing services to taxonomists for standard genome sequencing and annotation.</title>
        <authorList>
            <consortium name="The Broad Institute Genomics Platform"/>
            <consortium name="The Broad Institute Genome Sequencing Center for Infectious Disease"/>
            <person name="Wu L."/>
            <person name="Ma J."/>
        </authorList>
    </citation>
    <scope>NUCLEOTIDE SEQUENCE [LARGE SCALE GENOMIC DNA]</scope>
    <source>
        <strain evidence="3">CGMCC 1.15197</strain>
    </source>
</reference>
<evidence type="ECO:0000313" key="2">
    <source>
        <dbReference type="EMBL" id="GGF20550.1"/>
    </source>
</evidence>
<evidence type="ECO:0000313" key="3">
    <source>
        <dbReference type="Proteomes" id="UP000632273"/>
    </source>
</evidence>
<feature type="domain" description="Glycosyltransferase 2-like" evidence="1">
    <location>
        <begin position="5"/>
        <end position="177"/>
    </location>
</feature>
<dbReference type="InterPro" id="IPR029044">
    <property type="entry name" value="Nucleotide-diphossugar_trans"/>
</dbReference>
<dbReference type="Proteomes" id="UP000632273">
    <property type="component" value="Unassembled WGS sequence"/>
</dbReference>
<accession>A0ABQ1UJK8</accession>
<proteinExistence type="predicted"/>
<dbReference type="PANTHER" id="PTHR43685:SF2">
    <property type="entry name" value="GLYCOSYLTRANSFERASE 2-LIKE DOMAIN-CONTAINING PROTEIN"/>
    <property type="match status" value="1"/>
</dbReference>
<dbReference type="PANTHER" id="PTHR43685">
    <property type="entry name" value="GLYCOSYLTRANSFERASE"/>
    <property type="match status" value="1"/>
</dbReference>
<gene>
    <name evidence="2" type="ORF">GCM10011383_35240</name>
</gene>
<dbReference type="CDD" id="cd00761">
    <property type="entry name" value="Glyco_tranf_GTA_type"/>
    <property type="match status" value="1"/>
</dbReference>
<dbReference type="Pfam" id="PF00535">
    <property type="entry name" value="Glycos_transf_2"/>
    <property type="match status" value="1"/>
</dbReference>